<gene>
    <name evidence="1" type="ORF">O6H91_19G063600</name>
</gene>
<keyword evidence="2" id="KW-1185">Reference proteome</keyword>
<sequence>MAQLKSEKQLIVERKEVLETQKALLGEKLNIHLDFWTADKWLLEKDLCEARRAQASKEAYQAQEIAELNLSLGLQQQENFLLNLKLEKALDDIEDLQANFGILQLQLHEEKKKSLVLEQCAAEQKTYFSTKEAERLNQVSIQLKNYTEQLTAMQKAHEVELKGHEVEIKEEKQKADKLKKTVSELEMLHKEQLLNERQKVQKIEQELAVLQDNQAKEQEKHKQIHELEQQICKLKEKHQREVQKQKGETEKLNSQRKKEVVALVRERDFVWEQFKRMEEEYISRLKVKDEQLQSARTKISNFCSVAEELPSILRMNWERAQEDVHMLKEAMMTKRVKETDCQDLRKVPPKGEERSKDDHYRKNACSDSNTENEFFQQLTSTNRQSPQQKKEVQESVFGDDSSVIYCNPSSDGNEVLEELKDIRRQFEEAVNLLNVKGEELKKASKKLEDLRTENDNLRVLYGVLEVKYNEKQVSISMD</sequence>
<dbReference type="Proteomes" id="UP001162992">
    <property type="component" value="Chromosome 19"/>
</dbReference>
<evidence type="ECO:0000313" key="2">
    <source>
        <dbReference type="Proteomes" id="UP001162992"/>
    </source>
</evidence>
<name>A0ACC2AVV8_DIPCM</name>
<organism evidence="1 2">
    <name type="scientific">Diphasiastrum complanatum</name>
    <name type="common">Issler's clubmoss</name>
    <name type="synonym">Lycopodium complanatum</name>
    <dbReference type="NCBI Taxonomy" id="34168"/>
    <lineage>
        <taxon>Eukaryota</taxon>
        <taxon>Viridiplantae</taxon>
        <taxon>Streptophyta</taxon>
        <taxon>Embryophyta</taxon>
        <taxon>Tracheophyta</taxon>
        <taxon>Lycopodiopsida</taxon>
        <taxon>Lycopodiales</taxon>
        <taxon>Lycopodiaceae</taxon>
        <taxon>Lycopodioideae</taxon>
        <taxon>Diphasiastrum</taxon>
    </lineage>
</organism>
<proteinExistence type="predicted"/>
<comment type="caution">
    <text evidence="1">The sequence shown here is derived from an EMBL/GenBank/DDBJ whole genome shotgun (WGS) entry which is preliminary data.</text>
</comment>
<reference evidence="2" key="1">
    <citation type="journal article" date="2024" name="Proc. Natl. Acad. Sci. U.S.A.">
        <title>Extraordinary preservation of gene collinearity over three hundred million years revealed in homosporous lycophytes.</title>
        <authorList>
            <person name="Li C."/>
            <person name="Wickell D."/>
            <person name="Kuo L.Y."/>
            <person name="Chen X."/>
            <person name="Nie B."/>
            <person name="Liao X."/>
            <person name="Peng D."/>
            <person name="Ji J."/>
            <person name="Jenkins J."/>
            <person name="Williams M."/>
            <person name="Shu S."/>
            <person name="Plott C."/>
            <person name="Barry K."/>
            <person name="Rajasekar S."/>
            <person name="Grimwood J."/>
            <person name="Han X."/>
            <person name="Sun S."/>
            <person name="Hou Z."/>
            <person name="He W."/>
            <person name="Dai G."/>
            <person name="Sun C."/>
            <person name="Schmutz J."/>
            <person name="Leebens-Mack J.H."/>
            <person name="Li F.W."/>
            <person name="Wang L."/>
        </authorList>
    </citation>
    <scope>NUCLEOTIDE SEQUENCE [LARGE SCALE GENOMIC DNA]</scope>
    <source>
        <strain evidence="2">cv. PW_Plant_1</strain>
    </source>
</reference>
<evidence type="ECO:0000313" key="1">
    <source>
        <dbReference type="EMBL" id="KAJ7521682.1"/>
    </source>
</evidence>
<dbReference type="EMBL" id="CM055110">
    <property type="protein sequence ID" value="KAJ7521682.1"/>
    <property type="molecule type" value="Genomic_DNA"/>
</dbReference>
<accession>A0ACC2AVV8</accession>
<protein>
    <submittedName>
        <fullName evidence="1">Uncharacterized protein</fullName>
    </submittedName>
</protein>